<dbReference type="Proteomes" id="UP000251717">
    <property type="component" value="Unassembled WGS sequence"/>
</dbReference>
<dbReference type="Pfam" id="PF01638">
    <property type="entry name" value="HxlR"/>
    <property type="match status" value="1"/>
</dbReference>
<evidence type="ECO:0000256" key="3">
    <source>
        <dbReference type="ARBA" id="ARBA00023163"/>
    </source>
</evidence>
<dbReference type="PANTHER" id="PTHR33204:SF18">
    <property type="entry name" value="TRANSCRIPTIONAL REGULATORY PROTEIN"/>
    <property type="match status" value="1"/>
</dbReference>
<evidence type="ECO:0000313" key="5">
    <source>
        <dbReference type="EMBL" id="PWB87511.1"/>
    </source>
</evidence>
<dbReference type="InterPro" id="IPR036390">
    <property type="entry name" value="WH_DNA-bd_sf"/>
</dbReference>
<dbReference type="GO" id="GO:0003677">
    <property type="term" value="F:DNA binding"/>
    <property type="evidence" value="ECO:0007669"/>
    <property type="project" value="UniProtKB-KW"/>
</dbReference>
<organism evidence="5 6">
    <name type="scientific">Methanobrevibacter thaueri</name>
    <dbReference type="NCBI Taxonomy" id="190975"/>
    <lineage>
        <taxon>Archaea</taxon>
        <taxon>Methanobacteriati</taxon>
        <taxon>Methanobacteriota</taxon>
        <taxon>Methanomada group</taxon>
        <taxon>Methanobacteria</taxon>
        <taxon>Methanobacteriales</taxon>
        <taxon>Methanobacteriaceae</taxon>
        <taxon>Methanobrevibacter</taxon>
    </lineage>
</organism>
<dbReference type="InterPro" id="IPR002577">
    <property type="entry name" value="HTH_HxlR"/>
</dbReference>
<dbReference type="PROSITE" id="PS51118">
    <property type="entry name" value="HTH_HXLR"/>
    <property type="match status" value="1"/>
</dbReference>
<evidence type="ECO:0000256" key="2">
    <source>
        <dbReference type="ARBA" id="ARBA00023125"/>
    </source>
</evidence>
<sequence>MNNDKKAGKCPMELAMELISRKWVIQILRDMFFRKKRFNEFKDGKSNLSNKVLSNCLKEMEENGLISRNSDENNQSIDYTLTDKGKKLNKVIYELAMFTLTTDLGNDFYDDETKIELENIFKNTLINNY</sequence>
<gene>
    <name evidence="5" type="primary">yybR_1</name>
    <name evidence="5" type="ORF">MBBTH_10770</name>
</gene>
<dbReference type="InterPro" id="IPR036388">
    <property type="entry name" value="WH-like_DNA-bd_sf"/>
</dbReference>
<keyword evidence="1" id="KW-0805">Transcription regulation</keyword>
<accession>A0A315XMB4</accession>
<dbReference type="AlphaFoldDB" id="A0A315XMB4"/>
<evidence type="ECO:0000313" key="6">
    <source>
        <dbReference type="Proteomes" id="UP000251717"/>
    </source>
</evidence>
<comment type="caution">
    <text evidence="5">The sequence shown here is derived from an EMBL/GenBank/DDBJ whole genome shotgun (WGS) entry which is preliminary data.</text>
</comment>
<dbReference type="PANTHER" id="PTHR33204">
    <property type="entry name" value="TRANSCRIPTIONAL REGULATOR, MARR FAMILY"/>
    <property type="match status" value="1"/>
</dbReference>
<dbReference type="EMBL" id="MZGS01000020">
    <property type="protein sequence ID" value="PWB87511.1"/>
    <property type="molecule type" value="Genomic_DNA"/>
</dbReference>
<feature type="domain" description="HTH hxlR-type" evidence="4">
    <location>
        <begin position="10"/>
        <end position="107"/>
    </location>
</feature>
<evidence type="ECO:0000259" key="4">
    <source>
        <dbReference type="PROSITE" id="PS51118"/>
    </source>
</evidence>
<dbReference type="Gene3D" id="1.10.10.10">
    <property type="entry name" value="Winged helix-like DNA-binding domain superfamily/Winged helix DNA-binding domain"/>
    <property type="match status" value="1"/>
</dbReference>
<dbReference type="SUPFAM" id="SSF46785">
    <property type="entry name" value="Winged helix' DNA-binding domain"/>
    <property type="match status" value="1"/>
</dbReference>
<proteinExistence type="predicted"/>
<protein>
    <submittedName>
        <fullName evidence="5">Putative HTH-type transcriptional regulator YybR</fullName>
    </submittedName>
</protein>
<reference evidence="5 6" key="1">
    <citation type="submission" date="2017-03" db="EMBL/GenBank/DDBJ databases">
        <title>Genome sequence of Methanobrevibacter thaueri.</title>
        <authorList>
            <person name="Poehlein A."/>
            <person name="Seedorf H."/>
            <person name="Daniel R."/>
        </authorList>
    </citation>
    <scope>NUCLEOTIDE SEQUENCE [LARGE SCALE GENOMIC DNA]</scope>
    <source>
        <strain evidence="5 6">DSM 11995</strain>
    </source>
</reference>
<name>A0A315XMB4_9EURY</name>
<dbReference type="OrthoDB" id="10490at2157"/>
<keyword evidence="2" id="KW-0238">DNA-binding</keyword>
<keyword evidence="6" id="KW-1185">Reference proteome</keyword>
<evidence type="ECO:0000256" key="1">
    <source>
        <dbReference type="ARBA" id="ARBA00023015"/>
    </source>
</evidence>
<keyword evidence="3" id="KW-0804">Transcription</keyword>
<dbReference type="RefSeq" id="WP_116592021.1">
    <property type="nucleotide sequence ID" value="NZ_MZGS01000020.1"/>
</dbReference>